<name>A0ABD0Q0N6_CIRMR</name>
<reference evidence="1 2" key="1">
    <citation type="submission" date="2024-05" db="EMBL/GenBank/DDBJ databases">
        <title>Genome sequencing and assembly of Indian major carp, Cirrhinus mrigala (Hamilton, 1822).</title>
        <authorList>
            <person name="Mohindra V."/>
            <person name="Chowdhury L.M."/>
            <person name="Lal K."/>
            <person name="Jena J.K."/>
        </authorList>
    </citation>
    <scope>NUCLEOTIDE SEQUENCE [LARGE SCALE GENOMIC DNA]</scope>
    <source>
        <strain evidence="1">CM1030</strain>
        <tissue evidence="1">Blood</tissue>
    </source>
</reference>
<protein>
    <submittedName>
        <fullName evidence="1">Uncharacterized protein</fullName>
    </submittedName>
</protein>
<dbReference type="PANTHER" id="PTHR12450:SF11">
    <property type="entry name" value="EXTRACELLULAR SERINE_THREONINE PROTEIN KINASE FAM20C"/>
    <property type="match status" value="1"/>
</dbReference>
<accession>A0ABD0Q0N6</accession>
<gene>
    <name evidence="1" type="ORF">M9458_025136</name>
</gene>
<dbReference type="InterPro" id="IPR024869">
    <property type="entry name" value="FAM20"/>
</dbReference>
<dbReference type="EMBL" id="JAMKFB020000012">
    <property type="protein sequence ID" value="KAL0179694.1"/>
    <property type="molecule type" value="Genomic_DNA"/>
</dbReference>
<dbReference type="PANTHER" id="PTHR12450">
    <property type="entry name" value="DENTIN MATRIX PROTEIN 4 PROTEIN FAM20"/>
    <property type="match status" value="1"/>
</dbReference>
<proteinExistence type="predicted"/>
<dbReference type="AlphaFoldDB" id="A0ABD0Q0N6"/>
<keyword evidence="2" id="KW-1185">Reference proteome</keyword>
<dbReference type="Proteomes" id="UP001529510">
    <property type="component" value="Unassembled WGS sequence"/>
</dbReference>
<evidence type="ECO:0000313" key="1">
    <source>
        <dbReference type="EMBL" id="KAL0179694.1"/>
    </source>
</evidence>
<organism evidence="1 2">
    <name type="scientific">Cirrhinus mrigala</name>
    <name type="common">Mrigala</name>
    <dbReference type="NCBI Taxonomy" id="683832"/>
    <lineage>
        <taxon>Eukaryota</taxon>
        <taxon>Metazoa</taxon>
        <taxon>Chordata</taxon>
        <taxon>Craniata</taxon>
        <taxon>Vertebrata</taxon>
        <taxon>Euteleostomi</taxon>
        <taxon>Actinopterygii</taxon>
        <taxon>Neopterygii</taxon>
        <taxon>Teleostei</taxon>
        <taxon>Ostariophysi</taxon>
        <taxon>Cypriniformes</taxon>
        <taxon>Cyprinidae</taxon>
        <taxon>Labeoninae</taxon>
        <taxon>Labeonini</taxon>
        <taxon>Cirrhinus</taxon>
    </lineage>
</organism>
<sequence>NGEGKDGDYAPTGEMSSDSYPNWLRFHIGINRYELYSRHNPVIEAMLKDLVSQRITSV</sequence>
<feature type="non-terminal residue" evidence="1">
    <location>
        <position position="58"/>
    </location>
</feature>
<evidence type="ECO:0000313" key="2">
    <source>
        <dbReference type="Proteomes" id="UP001529510"/>
    </source>
</evidence>
<feature type="non-terminal residue" evidence="1">
    <location>
        <position position="1"/>
    </location>
</feature>
<comment type="caution">
    <text evidence="1">The sequence shown here is derived from an EMBL/GenBank/DDBJ whole genome shotgun (WGS) entry which is preliminary data.</text>
</comment>